<dbReference type="PANTHER" id="PTHR48073">
    <property type="entry name" value="O-SUCCINYLBENZOATE SYNTHASE-RELATED"/>
    <property type="match status" value="1"/>
</dbReference>
<organism evidence="6 7">
    <name type="scientific">Ruficoccus amylovorans</name>
    <dbReference type="NCBI Taxonomy" id="1804625"/>
    <lineage>
        <taxon>Bacteria</taxon>
        <taxon>Pseudomonadati</taxon>
        <taxon>Verrucomicrobiota</taxon>
        <taxon>Opitutia</taxon>
        <taxon>Puniceicoccales</taxon>
        <taxon>Cerasicoccaceae</taxon>
        <taxon>Ruficoccus</taxon>
    </lineage>
</organism>
<proteinExistence type="predicted"/>
<dbReference type="SMART" id="SM00922">
    <property type="entry name" value="MR_MLE"/>
    <property type="match status" value="1"/>
</dbReference>
<dbReference type="SUPFAM" id="SSF51604">
    <property type="entry name" value="Enolase C-terminal domain-like"/>
    <property type="match status" value="1"/>
</dbReference>
<evidence type="ECO:0000259" key="5">
    <source>
        <dbReference type="SMART" id="SM00922"/>
    </source>
</evidence>
<dbReference type="NCBIfam" id="TIGR01927">
    <property type="entry name" value="menC_gam_Gplu"/>
    <property type="match status" value="1"/>
</dbReference>
<dbReference type="Pfam" id="PF13378">
    <property type="entry name" value="MR_MLE_C"/>
    <property type="match status" value="1"/>
</dbReference>
<dbReference type="AlphaFoldDB" id="A0A842HFZ4"/>
<dbReference type="GO" id="GO:0009234">
    <property type="term" value="P:menaquinone biosynthetic process"/>
    <property type="evidence" value="ECO:0007669"/>
    <property type="project" value="UniProtKB-UniRule"/>
</dbReference>
<dbReference type="Gene3D" id="3.20.20.120">
    <property type="entry name" value="Enolase-like C-terminal domain"/>
    <property type="match status" value="1"/>
</dbReference>
<dbReference type="GO" id="GO:0043748">
    <property type="term" value="F:O-succinylbenzoate synthase activity"/>
    <property type="evidence" value="ECO:0007669"/>
    <property type="project" value="UniProtKB-EC"/>
</dbReference>
<evidence type="ECO:0000256" key="4">
    <source>
        <dbReference type="NCBIfam" id="TIGR01927"/>
    </source>
</evidence>
<feature type="domain" description="Mandelate racemase/muconate lactonizing enzyme C-terminal" evidence="5">
    <location>
        <begin position="108"/>
        <end position="206"/>
    </location>
</feature>
<dbReference type="SFLD" id="SFLDS00001">
    <property type="entry name" value="Enolase"/>
    <property type="match status" value="1"/>
</dbReference>
<dbReference type="InterPro" id="IPR041338">
    <property type="entry name" value="OSBS_N"/>
</dbReference>
<keyword evidence="3 6" id="KW-0456">Lyase</keyword>
<reference evidence="6 7" key="1">
    <citation type="submission" date="2020-07" db="EMBL/GenBank/DDBJ databases">
        <authorList>
            <person name="Feng X."/>
        </authorList>
    </citation>
    <scope>NUCLEOTIDE SEQUENCE [LARGE SCALE GENOMIC DNA]</scope>
    <source>
        <strain evidence="6 7">JCM31066</strain>
    </source>
</reference>
<evidence type="ECO:0000313" key="7">
    <source>
        <dbReference type="Proteomes" id="UP000546464"/>
    </source>
</evidence>
<dbReference type="Pfam" id="PF21508">
    <property type="entry name" value="MenC_N"/>
    <property type="match status" value="1"/>
</dbReference>
<dbReference type="Proteomes" id="UP000546464">
    <property type="component" value="Unassembled WGS sequence"/>
</dbReference>
<dbReference type="SFLD" id="SFLDG00180">
    <property type="entry name" value="muconate_cycloisomerase"/>
    <property type="match status" value="1"/>
</dbReference>
<dbReference type="SUPFAM" id="SSF54826">
    <property type="entry name" value="Enolase N-terminal domain-like"/>
    <property type="match status" value="1"/>
</dbReference>
<dbReference type="InterPro" id="IPR029017">
    <property type="entry name" value="Enolase-like_N"/>
</dbReference>
<sequence length="325" mass="35782">MERLAWKPYCRPFRTPLQTAHGDWPLREGLIVRLEREGRVGYGEIAPLEDFGTETLVQAVEFLDARAEDDSLEPPPELVCTRFALDCAAGALETAPARPLHVAGLLPAGITAYAALQVLLDKGFTTFKWKIGVEPIEVERALCAELFKLLHGHGILRLDANAGLSREETEAWMAFLEDYPVEYLEQPLPPGEEAFMAALAGRYSVPVALDESLCGPGALERWSGLFPQGPFIVKPALIGRVEDYRAWRAFHPGVRVIYSSVFETAIGIENALRLAALDEHCAEAAGFGTLESFPHEDQLGWHTYGPSLTAGTLDAAACEELWKRL</sequence>
<dbReference type="EC" id="4.2.1.113" evidence="4"/>
<protein>
    <recommendedName>
        <fullName evidence="4">o-succinylbenzoate synthase</fullName>
        <ecNumber evidence="4">4.2.1.113</ecNumber>
    </recommendedName>
</protein>
<evidence type="ECO:0000313" key="6">
    <source>
        <dbReference type="EMBL" id="MBC2595595.1"/>
    </source>
</evidence>
<evidence type="ECO:0000256" key="2">
    <source>
        <dbReference type="ARBA" id="ARBA00022842"/>
    </source>
</evidence>
<dbReference type="EMBL" id="JACHVB010000044">
    <property type="protein sequence ID" value="MBC2595595.1"/>
    <property type="molecule type" value="Genomic_DNA"/>
</dbReference>
<comment type="caution">
    <text evidence="6">The sequence shown here is derived from an EMBL/GenBank/DDBJ whole genome shotgun (WGS) entry which is preliminary data.</text>
</comment>
<dbReference type="InterPro" id="IPR013342">
    <property type="entry name" value="Mandelate_racemase_C"/>
</dbReference>
<dbReference type="Gene3D" id="3.30.390.10">
    <property type="entry name" value="Enolase-like, N-terminal domain"/>
    <property type="match status" value="1"/>
</dbReference>
<dbReference type="InterPro" id="IPR036849">
    <property type="entry name" value="Enolase-like_C_sf"/>
</dbReference>
<name>A0A842HFZ4_9BACT</name>
<dbReference type="SFLD" id="SFLDF00009">
    <property type="entry name" value="o-succinylbenzoate_synthase"/>
    <property type="match status" value="1"/>
</dbReference>
<evidence type="ECO:0000256" key="3">
    <source>
        <dbReference type="ARBA" id="ARBA00023239"/>
    </source>
</evidence>
<keyword evidence="2" id="KW-0460">Magnesium</keyword>
<dbReference type="InterPro" id="IPR029065">
    <property type="entry name" value="Enolase_C-like"/>
</dbReference>
<gene>
    <name evidence="6" type="primary">menC</name>
    <name evidence="6" type="ORF">H5P28_15110</name>
</gene>
<dbReference type="CDD" id="cd03320">
    <property type="entry name" value="OSBS"/>
    <property type="match status" value="1"/>
</dbReference>
<keyword evidence="1" id="KW-0479">Metal-binding</keyword>
<evidence type="ECO:0000256" key="1">
    <source>
        <dbReference type="ARBA" id="ARBA00022723"/>
    </source>
</evidence>
<dbReference type="PANTHER" id="PTHR48073:SF2">
    <property type="entry name" value="O-SUCCINYLBENZOATE SYNTHASE"/>
    <property type="match status" value="1"/>
</dbReference>
<dbReference type="RefSeq" id="WP_185676548.1">
    <property type="nucleotide sequence ID" value="NZ_JACHVB010000044.1"/>
</dbReference>
<keyword evidence="7" id="KW-1185">Reference proteome</keyword>
<dbReference type="GO" id="GO:0046872">
    <property type="term" value="F:metal ion binding"/>
    <property type="evidence" value="ECO:0007669"/>
    <property type="project" value="UniProtKB-KW"/>
</dbReference>
<accession>A0A842HFZ4</accession>